<dbReference type="Proteomes" id="UP001060215">
    <property type="component" value="Chromosome 12"/>
</dbReference>
<name>A0ACC0G5F9_9ERIC</name>
<protein>
    <submittedName>
        <fullName evidence="1">Uncharacterized protein</fullName>
    </submittedName>
</protein>
<comment type="caution">
    <text evidence="1">The sequence shown here is derived from an EMBL/GenBank/DDBJ whole genome shotgun (WGS) entry which is preliminary data.</text>
</comment>
<organism evidence="1 2">
    <name type="scientific">Camellia lanceoleosa</name>
    <dbReference type="NCBI Taxonomy" id="1840588"/>
    <lineage>
        <taxon>Eukaryota</taxon>
        <taxon>Viridiplantae</taxon>
        <taxon>Streptophyta</taxon>
        <taxon>Embryophyta</taxon>
        <taxon>Tracheophyta</taxon>
        <taxon>Spermatophyta</taxon>
        <taxon>Magnoliopsida</taxon>
        <taxon>eudicotyledons</taxon>
        <taxon>Gunneridae</taxon>
        <taxon>Pentapetalae</taxon>
        <taxon>asterids</taxon>
        <taxon>Ericales</taxon>
        <taxon>Theaceae</taxon>
        <taxon>Camellia</taxon>
    </lineage>
</organism>
<gene>
    <name evidence="1" type="ORF">LOK49_LG11G01802</name>
</gene>
<evidence type="ECO:0000313" key="1">
    <source>
        <dbReference type="EMBL" id="KAI7995838.1"/>
    </source>
</evidence>
<proteinExistence type="predicted"/>
<dbReference type="EMBL" id="CM045769">
    <property type="protein sequence ID" value="KAI7995838.1"/>
    <property type="molecule type" value="Genomic_DNA"/>
</dbReference>
<keyword evidence="2" id="KW-1185">Reference proteome</keyword>
<reference evidence="1 2" key="1">
    <citation type="journal article" date="2022" name="Plant J.">
        <title>Chromosome-level genome of Camellia lanceoleosa provides a valuable resource for understanding genome evolution and self-incompatibility.</title>
        <authorList>
            <person name="Gong W."/>
            <person name="Xiao S."/>
            <person name="Wang L."/>
            <person name="Liao Z."/>
            <person name="Chang Y."/>
            <person name="Mo W."/>
            <person name="Hu G."/>
            <person name="Li W."/>
            <person name="Zhao G."/>
            <person name="Zhu H."/>
            <person name="Hu X."/>
            <person name="Ji K."/>
            <person name="Xiang X."/>
            <person name="Song Q."/>
            <person name="Yuan D."/>
            <person name="Jin S."/>
            <person name="Zhang L."/>
        </authorList>
    </citation>
    <scope>NUCLEOTIDE SEQUENCE [LARGE SCALE GENOMIC DNA]</scope>
    <source>
        <strain evidence="1">SQ_2022a</strain>
    </source>
</reference>
<evidence type="ECO:0000313" key="2">
    <source>
        <dbReference type="Proteomes" id="UP001060215"/>
    </source>
</evidence>
<accession>A0ACC0G5F9</accession>
<sequence length="71" mass="8123">MHEGQLVMNGCALTIGWNGSGRGFREGFEVDLALISLLLREDLFVSLPYYREKACSEVHFQEMLKLFLDDI</sequence>